<name>A0A8T3DM20_9TELE</name>
<evidence type="ECO:0000313" key="6">
    <source>
        <dbReference type="EMBL" id="KAI1898273.1"/>
    </source>
</evidence>
<evidence type="ECO:0000256" key="3">
    <source>
        <dbReference type="SAM" id="Coils"/>
    </source>
</evidence>
<dbReference type="Pfam" id="PF12845">
    <property type="entry name" value="TBD"/>
    <property type="match status" value="1"/>
</dbReference>
<dbReference type="InterPro" id="IPR024581">
    <property type="entry name" value="TBD"/>
</dbReference>
<accession>A0A8T3DM20</accession>
<sequence length="379" mass="41830">MILLRVFELRAHVGCVSNDTEAQSMERNIGDQLNRAFEAFRQASIEKDSAKRELQQKTEYYEKYTRQLKKKIEDQNQLISNLKAQLSLATKHNSGEGKCCEPVLRKQEVETVSVSDQDADNIACISQRRTQDCIEAVGKPPHVLQGADGIENKDVLDAFLELQGKFNQIRTLTSKQKDHLRKIYARDSIANEQKFSMPIQCTDVTAEQAEGPFSSAIRAEVGEEQATASLASRGASPDDEDFMDSFTKLSVKFPPSADSEYEFLNSAPEKRIDMVLGTNGPDALASVPTVADELGVHFPYPLPSPTSSPSSPLTPDSIRGPQKPVWSPEPCEAITLAPGVDPQQSLSSKKCAFCNALVPQDSIYSHLNSHFQNETSNGH</sequence>
<feature type="compositionally biased region" description="Low complexity" evidence="4">
    <location>
        <begin position="307"/>
        <end position="317"/>
    </location>
</feature>
<reference evidence="6" key="1">
    <citation type="submission" date="2021-01" db="EMBL/GenBank/DDBJ databases">
        <authorList>
            <person name="Zahm M."/>
            <person name="Roques C."/>
            <person name="Cabau C."/>
            <person name="Klopp C."/>
            <person name="Donnadieu C."/>
            <person name="Jouanno E."/>
            <person name="Lampietro C."/>
            <person name="Louis A."/>
            <person name="Herpin A."/>
            <person name="Echchiki A."/>
            <person name="Berthelot C."/>
            <person name="Parey E."/>
            <person name="Roest-Crollius H."/>
            <person name="Braasch I."/>
            <person name="Postlethwait J."/>
            <person name="Bobe J."/>
            <person name="Montfort J."/>
            <person name="Bouchez O."/>
            <person name="Begum T."/>
            <person name="Mejri S."/>
            <person name="Adams A."/>
            <person name="Chen W.-J."/>
            <person name="Guiguen Y."/>
        </authorList>
    </citation>
    <scope>NUCLEOTIDE SEQUENCE</scope>
    <source>
        <tissue evidence="6">Blood</tissue>
    </source>
</reference>
<organism evidence="6 7">
    <name type="scientific">Albula goreensis</name>
    <dbReference type="NCBI Taxonomy" id="1534307"/>
    <lineage>
        <taxon>Eukaryota</taxon>
        <taxon>Metazoa</taxon>
        <taxon>Chordata</taxon>
        <taxon>Craniata</taxon>
        <taxon>Vertebrata</taxon>
        <taxon>Euteleostomi</taxon>
        <taxon>Actinopterygii</taxon>
        <taxon>Neopterygii</taxon>
        <taxon>Teleostei</taxon>
        <taxon>Albuliformes</taxon>
        <taxon>Albulidae</taxon>
        <taxon>Albula</taxon>
    </lineage>
</organism>
<comment type="caution">
    <text evidence="6">The sequence shown here is derived from an EMBL/GenBank/DDBJ whole genome shotgun (WGS) entry which is preliminary data.</text>
</comment>
<keyword evidence="2 3" id="KW-0175">Coiled coil</keyword>
<evidence type="ECO:0000256" key="1">
    <source>
        <dbReference type="ARBA" id="ARBA00022553"/>
    </source>
</evidence>
<keyword evidence="7" id="KW-1185">Reference proteome</keyword>
<evidence type="ECO:0000313" key="7">
    <source>
        <dbReference type="Proteomes" id="UP000829720"/>
    </source>
</evidence>
<feature type="region of interest" description="Disordered" evidence="4">
    <location>
        <begin position="301"/>
        <end position="326"/>
    </location>
</feature>
<dbReference type="GO" id="GO:0043124">
    <property type="term" value="P:negative regulation of canonical NF-kappaB signal transduction"/>
    <property type="evidence" value="ECO:0007669"/>
    <property type="project" value="InterPro"/>
</dbReference>
<dbReference type="Proteomes" id="UP000829720">
    <property type="component" value="Unassembled WGS sequence"/>
</dbReference>
<dbReference type="AlphaFoldDB" id="A0A8T3DM20"/>
<feature type="domain" description="Tbk1/Ikki binding" evidence="5">
    <location>
        <begin position="150"/>
        <end position="203"/>
    </location>
</feature>
<protein>
    <recommendedName>
        <fullName evidence="5">Tbk1/Ikki binding domain-containing protein</fullName>
    </recommendedName>
</protein>
<dbReference type="PANTHER" id="PTHR15249:SF0">
    <property type="entry name" value="TRAF FAMILY MEMBER-ASSOCIATED NF-KAPPA-B ACTIVATOR"/>
    <property type="match status" value="1"/>
</dbReference>
<evidence type="ECO:0000256" key="4">
    <source>
        <dbReference type="SAM" id="MobiDB-lite"/>
    </source>
</evidence>
<dbReference type="PANTHER" id="PTHR15249">
    <property type="entry name" value="TRAF FAMILY MEMBER-ASSOCIATED NF-KAPPA-B ACTIVATOR"/>
    <property type="match status" value="1"/>
</dbReference>
<dbReference type="OrthoDB" id="9937252at2759"/>
<evidence type="ECO:0000256" key="2">
    <source>
        <dbReference type="ARBA" id="ARBA00023054"/>
    </source>
</evidence>
<dbReference type="InterPro" id="IPR039669">
    <property type="entry name" value="TANK"/>
</dbReference>
<keyword evidence="1" id="KW-0597">Phosphoprotein</keyword>
<feature type="coiled-coil region" evidence="3">
    <location>
        <begin position="47"/>
        <end position="85"/>
    </location>
</feature>
<evidence type="ECO:0000259" key="5">
    <source>
        <dbReference type="Pfam" id="PF12845"/>
    </source>
</evidence>
<dbReference type="EMBL" id="JAERUA010000006">
    <property type="protein sequence ID" value="KAI1898273.1"/>
    <property type="molecule type" value="Genomic_DNA"/>
</dbReference>
<proteinExistence type="predicted"/>
<gene>
    <name evidence="6" type="ORF">AGOR_G00070630</name>
</gene>